<dbReference type="AlphaFoldDB" id="A0A8T0DAA5"/>
<dbReference type="EMBL" id="JTDF01011194">
    <property type="protein sequence ID" value="KAF8563641.1"/>
    <property type="molecule type" value="Genomic_DNA"/>
</dbReference>
<name>A0A8T0DAA5_9TREM</name>
<evidence type="ECO:0000313" key="2">
    <source>
        <dbReference type="Proteomes" id="UP000699462"/>
    </source>
</evidence>
<reference evidence="1 2" key="1">
    <citation type="submission" date="2019-07" db="EMBL/GenBank/DDBJ databases">
        <title>Annotation for the trematode Paragonimus westermani.</title>
        <authorList>
            <person name="Choi Y.-J."/>
        </authorList>
    </citation>
    <scope>NUCLEOTIDE SEQUENCE [LARGE SCALE GENOMIC DNA]</scope>
    <source>
        <strain evidence="1">180907_Pwestermani</strain>
    </source>
</reference>
<accession>A0A8T0DAA5</accession>
<proteinExistence type="predicted"/>
<gene>
    <name evidence="1" type="ORF">P879_10643</name>
</gene>
<organism evidence="1 2">
    <name type="scientific">Paragonimus westermani</name>
    <dbReference type="NCBI Taxonomy" id="34504"/>
    <lineage>
        <taxon>Eukaryota</taxon>
        <taxon>Metazoa</taxon>
        <taxon>Spiralia</taxon>
        <taxon>Lophotrochozoa</taxon>
        <taxon>Platyhelminthes</taxon>
        <taxon>Trematoda</taxon>
        <taxon>Digenea</taxon>
        <taxon>Plagiorchiida</taxon>
        <taxon>Troglotremata</taxon>
        <taxon>Troglotrematidae</taxon>
        <taxon>Paragonimus</taxon>
    </lineage>
</organism>
<sequence length="91" mass="10134">MRMIRQPVDSSNRMCMLACLLHQVQENLTHISSCVHSSLCRLAVLLDPGKGSNQQLWRLTTSDTPTVMPAVQFQSDWPSGTRPIQIGVSKV</sequence>
<evidence type="ECO:0000313" key="1">
    <source>
        <dbReference type="EMBL" id="KAF8563641.1"/>
    </source>
</evidence>
<dbReference type="Proteomes" id="UP000699462">
    <property type="component" value="Unassembled WGS sequence"/>
</dbReference>
<keyword evidence="2" id="KW-1185">Reference proteome</keyword>
<protein>
    <submittedName>
        <fullName evidence="1">Uncharacterized protein</fullName>
    </submittedName>
</protein>
<comment type="caution">
    <text evidence="1">The sequence shown here is derived from an EMBL/GenBank/DDBJ whole genome shotgun (WGS) entry which is preliminary data.</text>
</comment>